<feature type="domain" description="Protein FecR C-terminal" evidence="3">
    <location>
        <begin position="323"/>
        <end position="391"/>
    </location>
</feature>
<evidence type="ECO:0000256" key="1">
    <source>
        <dbReference type="SAM" id="Phobius"/>
    </source>
</evidence>
<dbReference type="AlphaFoldDB" id="F0S966"/>
<dbReference type="GO" id="GO:0016989">
    <property type="term" value="F:sigma factor antagonist activity"/>
    <property type="evidence" value="ECO:0007669"/>
    <property type="project" value="TreeGrafter"/>
</dbReference>
<dbReference type="Gene3D" id="2.60.120.1440">
    <property type="match status" value="1"/>
</dbReference>
<evidence type="ECO:0000313" key="4">
    <source>
        <dbReference type="EMBL" id="ADY51364.1"/>
    </source>
</evidence>
<dbReference type="PANTHER" id="PTHR30273:SF2">
    <property type="entry name" value="PROTEIN FECR"/>
    <property type="match status" value="1"/>
</dbReference>
<dbReference type="KEGG" id="psn:Pedsa_0792"/>
<keyword evidence="1" id="KW-0812">Transmembrane</keyword>
<keyword evidence="1" id="KW-0472">Membrane</keyword>
<name>F0S966_PSESL</name>
<dbReference type="Proteomes" id="UP000000310">
    <property type="component" value="Chromosome"/>
</dbReference>
<dbReference type="OrthoDB" id="1099963at2"/>
<organism evidence="4 5">
    <name type="scientific">Pseudopedobacter saltans (strain ATCC 51119 / DSM 12145 / JCM 21818 / CCUG 39354 / LMG 10337 / NBRC 100064 / NCIMB 13643)</name>
    <name type="common">Pedobacter saltans</name>
    <dbReference type="NCBI Taxonomy" id="762903"/>
    <lineage>
        <taxon>Bacteria</taxon>
        <taxon>Pseudomonadati</taxon>
        <taxon>Bacteroidota</taxon>
        <taxon>Sphingobacteriia</taxon>
        <taxon>Sphingobacteriales</taxon>
        <taxon>Sphingobacteriaceae</taxon>
        <taxon>Pseudopedobacter</taxon>
    </lineage>
</organism>
<gene>
    <name evidence="4" type="ordered locus">Pedsa_0792</name>
</gene>
<dbReference type="InterPro" id="IPR032508">
    <property type="entry name" value="FecR_C"/>
</dbReference>
<evidence type="ECO:0000259" key="2">
    <source>
        <dbReference type="Pfam" id="PF04773"/>
    </source>
</evidence>
<dbReference type="InterPro" id="IPR006860">
    <property type="entry name" value="FecR"/>
</dbReference>
<dbReference type="PANTHER" id="PTHR30273">
    <property type="entry name" value="PERIPLASMIC SIGNAL SENSOR AND SIGMA FACTOR ACTIVATOR FECR-RELATED"/>
    <property type="match status" value="1"/>
</dbReference>
<dbReference type="HOGENOM" id="CLU_050192_1_0_10"/>
<reference evidence="4 5" key="1">
    <citation type="journal article" date="2011" name="Stand. Genomic Sci.">
        <title>Complete genome sequence of the gliding, heparinolytic Pedobacter saltans type strain (113).</title>
        <authorList>
            <person name="Liolios K."/>
            <person name="Sikorski J."/>
            <person name="Lu M."/>
            <person name="Nolan M."/>
            <person name="Lapidus A."/>
            <person name="Lucas S."/>
            <person name="Hammon N."/>
            <person name="Deshpande S."/>
            <person name="Cheng J.F."/>
            <person name="Tapia R."/>
            <person name="Han C."/>
            <person name="Goodwin L."/>
            <person name="Pitluck S."/>
            <person name="Huntemann M."/>
            <person name="Ivanova N."/>
            <person name="Pagani I."/>
            <person name="Mavromatis K."/>
            <person name="Ovchinikova G."/>
            <person name="Pati A."/>
            <person name="Chen A."/>
            <person name="Palaniappan K."/>
            <person name="Land M."/>
            <person name="Hauser L."/>
            <person name="Brambilla E.M."/>
            <person name="Kotsyurbenko O."/>
            <person name="Rohde M."/>
            <person name="Tindall B.J."/>
            <person name="Abt B."/>
            <person name="Goker M."/>
            <person name="Detter J.C."/>
            <person name="Woyke T."/>
            <person name="Bristow J."/>
            <person name="Eisen J.A."/>
            <person name="Markowitz V."/>
            <person name="Hugenholtz P."/>
            <person name="Klenk H.P."/>
            <person name="Kyrpides N.C."/>
        </authorList>
    </citation>
    <scope>NUCLEOTIDE SEQUENCE [LARGE SCALE GENOMIC DNA]</scope>
    <source>
        <strain evidence="5">ATCC 51119 / DSM 12145 / JCM 21818 / LMG 10337 / NBRC 100064 / NCIMB 13643</strain>
    </source>
</reference>
<protein>
    <submittedName>
        <fullName evidence="4">Anti-FecI sigma factor, FecR</fullName>
    </submittedName>
</protein>
<dbReference type="Pfam" id="PF04773">
    <property type="entry name" value="FecR"/>
    <property type="match status" value="1"/>
</dbReference>
<dbReference type="RefSeq" id="WP_013631864.1">
    <property type="nucleotide sequence ID" value="NC_015177.1"/>
</dbReference>
<dbReference type="FunFam" id="2.60.120.1440:FF:000001">
    <property type="entry name" value="Putative anti-sigma factor"/>
    <property type="match status" value="1"/>
</dbReference>
<keyword evidence="1" id="KW-1133">Transmembrane helix</keyword>
<dbReference type="STRING" id="762903.Pedsa_0792"/>
<dbReference type="EMBL" id="CP002545">
    <property type="protein sequence ID" value="ADY51364.1"/>
    <property type="molecule type" value="Genomic_DNA"/>
</dbReference>
<keyword evidence="5" id="KW-1185">Reference proteome</keyword>
<dbReference type="Pfam" id="PF16344">
    <property type="entry name" value="FecR_C"/>
    <property type="match status" value="1"/>
</dbReference>
<accession>F0S966</accession>
<dbReference type="InterPro" id="IPR012373">
    <property type="entry name" value="Ferrdict_sens_TM"/>
</dbReference>
<feature type="domain" description="FecR protein" evidence="2">
    <location>
        <begin position="187"/>
        <end position="281"/>
    </location>
</feature>
<proteinExistence type="predicted"/>
<dbReference type="Gene3D" id="3.55.50.30">
    <property type="match status" value="1"/>
</dbReference>
<sequence length="393" mass="45037">MNNNNKRILELLEKYLTNTCSEPEEQEFLNYVEDPFYKNEIKELLSGVFNNQNELVDLKVSSSERILNAILEEDVEEIGIRKNYSWWKWASVAASVLLGLAFTFYFIQIRDVNKAERLSLSVDSIKVDRDKVYLTLGNGKKINLSDYDSGKITDEEGIRITKNKEGALVYEVSDKFKDQAGLRFNSIEVPRGGKLMIQLPDGTKVWLNAASKFRYPLAFIGKERIVELSGEAYFEVAKNKDVPFKVKTNEQIIEVLGTHFNVHNYADEVSAKTTLLEGSVKVYSGESAALLIPGQQAVTDRNGKDIKINTVNVTDVMAWKNGYYVFENADVKQIMNYLSRWYDVDVEYLGEITTKRFGGVFKQSADLRELLEYLETYGDIHFKIRERRVIVTN</sequence>
<feature type="transmembrane region" description="Helical" evidence="1">
    <location>
        <begin position="86"/>
        <end position="107"/>
    </location>
</feature>
<evidence type="ECO:0000313" key="5">
    <source>
        <dbReference type="Proteomes" id="UP000000310"/>
    </source>
</evidence>
<dbReference type="eggNOG" id="COG3712">
    <property type="taxonomic scope" value="Bacteria"/>
</dbReference>
<reference evidence="5" key="2">
    <citation type="submission" date="2011-02" db="EMBL/GenBank/DDBJ databases">
        <title>The complete genome of Pedobacter saltans DSM 12145.</title>
        <authorList>
            <consortium name="US DOE Joint Genome Institute (JGI-PGF)"/>
            <person name="Lucas S."/>
            <person name="Copeland A."/>
            <person name="Lapidus A."/>
            <person name="Bruce D."/>
            <person name="Goodwin L."/>
            <person name="Pitluck S."/>
            <person name="Kyrpides N."/>
            <person name="Mavromatis K."/>
            <person name="Pagani I."/>
            <person name="Ivanova N."/>
            <person name="Ovchinnikova G."/>
            <person name="Lu M."/>
            <person name="Detter J.C."/>
            <person name="Han C."/>
            <person name="Land M."/>
            <person name="Hauser L."/>
            <person name="Markowitz V."/>
            <person name="Cheng J.-F."/>
            <person name="Hugenholtz P."/>
            <person name="Woyke T."/>
            <person name="Wu D."/>
            <person name="Tindall B."/>
            <person name="Pomrenke H.G."/>
            <person name="Brambilla E."/>
            <person name="Klenk H.-P."/>
            <person name="Eisen J.A."/>
        </authorList>
    </citation>
    <scope>NUCLEOTIDE SEQUENCE [LARGE SCALE GENOMIC DNA]</scope>
    <source>
        <strain evidence="5">ATCC 51119 / DSM 12145 / JCM 21818 / LMG 10337 / NBRC 100064 / NCIMB 13643</strain>
    </source>
</reference>
<evidence type="ECO:0000259" key="3">
    <source>
        <dbReference type="Pfam" id="PF16344"/>
    </source>
</evidence>